<reference evidence="3 4" key="1">
    <citation type="journal article" date="2016" name="Arch. Microbiol.">
        <title>Streptomyces zhihengii sp. nov., isolated from rhizospheric soil of Psammosilene tunicoides.</title>
        <authorList>
            <person name="Huang M.J."/>
            <person name="Fei J.J."/>
            <person name="Salam N."/>
            <person name="Kim C.J."/>
            <person name="Hozzein W.N."/>
            <person name="Xiao M."/>
            <person name="Huang H.Q."/>
            <person name="Li W.J."/>
        </authorList>
    </citation>
    <scope>NUCLEOTIDE SEQUENCE [LARGE SCALE GENOMIC DNA]</scope>
    <source>
        <strain evidence="3 4">YIM T102</strain>
    </source>
</reference>
<dbReference type="EMBL" id="JAFEJA010000001">
    <property type="protein sequence ID" value="MBM9617195.1"/>
    <property type="molecule type" value="Genomic_DNA"/>
</dbReference>
<proteinExistence type="predicted"/>
<dbReference type="PANTHER" id="PTHR33627:SF1">
    <property type="entry name" value="TRANSPOSASE"/>
    <property type="match status" value="1"/>
</dbReference>
<dbReference type="Proteomes" id="UP000664109">
    <property type="component" value="Unassembled WGS sequence"/>
</dbReference>
<feature type="compositionally biased region" description="Polar residues" evidence="1">
    <location>
        <begin position="247"/>
        <end position="256"/>
    </location>
</feature>
<sequence>MSAQATAVLSAPRCARDGSPEGLAAYGERVFGYLSRSDQRRWAAAYLRGLLSTSGRKTVRRMAQNLDLSDTAPQALQQFITSSPWDWGPARVELARIAAELIPDAVWTAKPVLLRKRGSHSVGLRPGVLPGTGRRVNCQVGIGLFLSGPGSSIPVAWRLLLDDTWCGDPERRRRARIPDGVRPRPAWALVLEMTEELAAAGVAESVPLVLGRDFAPYAHQVAAHLTRRGRDFVVEVPPGQPLAGTTPHGSRPSSSFAPAGDAESLVAARRRRTPTALPGRPETVSAVVRLLPPGRTAPAVHQTHRLVAEVSASPGRPSWYWVTSLRDEPAGVRALARRTSVTEAAVRDVQNELGLLDFEGRSFPGWHHHMTLASAAYLYRRLETERSALGQQ</sequence>
<keyword evidence="4" id="KW-1185">Reference proteome</keyword>
<dbReference type="InterPro" id="IPR038721">
    <property type="entry name" value="IS701-like_DDE_dom"/>
</dbReference>
<comment type="caution">
    <text evidence="3">The sequence shown here is derived from an EMBL/GenBank/DDBJ whole genome shotgun (WGS) entry which is preliminary data.</text>
</comment>
<feature type="region of interest" description="Disordered" evidence="1">
    <location>
        <begin position="238"/>
        <end position="265"/>
    </location>
</feature>
<organism evidence="3 4">
    <name type="scientific">Streptomyces zhihengii</name>
    <dbReference type="NCBI Taxonomy" id="1818004"/>
    <lineage>
        <taxon>Bacteria</taxon>
        <taxon>Bacillati</taxon>
        <taxon>Actinomycetota</taxon>
        <taxon>Actinomycetes</taxon>
        <taxon>Kitasatosporales</taxon>
        <taxon>Streptomycetaceae</taxon>
        <taxon>Streptomyces</taxon>
    </lineage>
</organism>
<evidence type="ECO:0000259" key="2">
    <source>
        <dbReference type="Pfam" id="PF13546"/>
    </source>
</evidence>
<gene>
    <name evidence="3" type="ORF">JE024_00325</name>
</gene>
<dbReference type="PANTHER" id="PTHR33627">
    <property type="entry name" value="TRANSPOSASE"/>
    <property type="match status" value="1"/>
</dbReference>
<accession>A0ABS2UHS4</accession>
<evidence type="ECO:0000313" key="3">
    <source>
        <dbReference type="EMBL" id="MBM9617195.1"/>
    </source>
</evidence>
<protein>
    <submittedName>
        <fullName evidence="3">Transposase</fullName>
    </submittedName>
</protein>
<dbReference type="InterPro" id="IPR039365">
    <property type="entry name" value="IS701-like"/>
</dbReference>
<dbReference type="Pfam" id="PF13546">
    <property type="entry name" value="DDE_5"/>
    <property type="match status" value="1"/>
</dbReference>
<dbReference type="RefSeq" id="WP_205371620.1">
    <property type="nucleotide sequence ID" value="NZ_JAFEJA010000001.1"/>
</dbReference>
<name>A0ABS2UHS4_9ACTN</name>
<evidence type="ECO:0000256" key="1">
    <source>
        <dbReference type="SAM" id="MobiDB-lite"/>
    </source>
</evidence>
<feature type="domain" description="Transposase IS701-like DDE" evidence="2">
    <location>
        <begin position="30"/>
        <end position="243"/>
    </location>
</feature>
<evidence type="ECO:0000313" key="4">
    <source>
        <dbReference type="Proteomes" id="UP000664109"/>
    </source>
</evidence>